<accession>A0A1A9WDE3</accession>
<dbReference type="InterPro" id="IPR011722">
    <property type="entry name" value="Hemimethylated_DNA-bd_dom"/>
</dbReference>
<feature type="compositionally biased region" description="Low complexity" evidence="1">
    <location>
        <begin position="84"/>
        <end position="100"/>
    </location>
</feature>
<feature type="compositionally biased region" description="Low complexity" evidence="1">
    <location>
        <begin position="179"/>
        <end position="228"/>
    </location>
</feature>
<dbReference type="STRING" id="37001.A0A1A9WDE3"/>
<dbReference type="GO" id="GO:0003677">
    <property type="term" value="F:DNA binding"/>
    <property type="evidence" value="ECO:0007669"/>
    <property type="project" value="InterPro"/>
</dbReference>
<evidence type="ECO:0000313" key="3">
    <source>
        <dbReference type="EnsemblMetazoa" id="GBRI015568-PA"/>
    </source>
</evidence>
<dbReference type="Gene3D" id="2.60.40.1470">
    <property type="entry name" value="ApaG domain"/>
    <property type="match status" value="1"/>
</dbReference>
<dbReference type="GO" id="GO:0042645">
    <property type="term" value="C:mitochondrial nucleoid"/>
    <property type="evidence" value="ECO:0007669"/>
    <property type="project" value="TreeGrafter"/>
</dbReference>
<feature type="compositionally biased region" description="Low complexity" evidence="1">
    <location>
        <begin position="154"/>
        <end position="170"/>
    </location>
</feature>
<dbReference type="Pfam" id="PF04379">
    <property type="entry name" value="DUF525"/>
    <property type="match status" value="1"/>
</dbReference>
<feature type="region of interest" description="Disordered" evidence="1">
    <location>
        <begin position="154"/>
        <end position="234"/>
    </location>
</feature>
<dbReference type="NCBIfam" id="NF003967">
    <property type="entry name" value="PRK05461.1"/>
    <property type="match status" value="1"/>
</dbReference>
<reference evidence="4" key="1">
    <citation type="submission" date="2014-03" db="EMBL/GenBank/DDBJ databases">
        <authorList>
            <person name="Aksoy S."/>
            <person name="Warren W."/>
            <person name="Wilson R.K."/>
        </authorList>
    </citation>
    <scope>NUCLEOTIDE SEQUENCE [LARGE SCALE GENOMIC DNA]</scope>
    <source>
        <strain evidence="4">IAEA</strain>
    </source>
</reference>
<evidence type="ECO:0000313" key="4">
    <source>
        <dbReference type="Proteomes" id="UP000091820"/>
    </source>
</evidence>
<dbReference type="SUPFAM" id="SSF110069">
    <property type="entry name" value="ApaG-like"/>
    <property type="match status" value="1"/>
</dbReference>
<keyword evidence="4" id="KW-1185">Reference proteome</keyword>
<sequence>MGFLQQMILSRSTPLTFIIKRTVKKQNSNPTRLAEVGRLETVKLDGKYETGQLFLHRIFGYRGVVLFPWTARVYDRDLHSQNKPTQSAKATTAPTPSTTLTPPPPASSNATVTNAANDEDKDYIPPKSSTSHADSVSAALKSQLSEVVNTLNSAVSSGANSSNSTTNKSTTETKIKPPSNTNSTSTGSNTTTSTGSSTSTSTGSSTSTSTGSSTSTSTGSSTSGSTSSASKDNSKEIRGKVHTFYQVLIDSRDCPYIRAQTEAVTFLGSQDSNRSLYAIPGLDYVSHDDIMPYASTDKQPLHHELFDKFLNHVPDKQPSFEAKDTLKSWQDKNHPWLELSDVHKETTENIRITVIPFYMGCRETPASSVYWWRYSIRLENLGMMSVQLRERHWRIFSLSGTLETVRGRGVVGQEPILSPRLPAFQYSSHVSLQAPSGHMWGTFRLEREDGHMFDCKIPPFSLESKPEDPITGQPTKID</sequence>
<dbReference type="PROSITE" id="PS51087">
    <property type="entry name" value="APAG"/>
    <property type="match status" value="1"/>
</dbReference>
<dbReference type="SMART" id="SM00992">
    <property type="entry name" value="YccV-like"/>
    <property type="match status" value="1"/>
</dbReference>
<organism evidence="3 4">
    <name type="scientific">Glossina brevipalpis</name>
    <dbReference type="NCBI Taxonomy" id="37001"/>
    <lineage>
        <taxon>Eukaryota</taxon>
        <taxon>Metazoa</taxon>
        <taxon>Ecdysozoa</taxon>
        <taxon>Arthropoda</taxon>
        <taxon>Hexapoda</taxon>
        <taxon>Insecta</taxon>
        <taxon>Pterygota</taxon>
        <taxon>Neoptera</taxon>
        <taxon>Endopterygota</taxon>
        <taxon>Diptera</taxon>
        <taxon>Brachycera</taxon>
        <taxon>Muscomorpha</taxon>
        <taxon>Hippoboscoidea</taxon>
        <taxon>Glossinidae</taxon>
        <taxon>Glossina</taxon>
    </lineage>
</organism>
<feature type="region of interest" description="Disordered" evidence="1">
    <location>
        <begin position="80"/>
        <end position="136"/>
    </location>
</feature>
<feature type="compositionally biased region" description="Polar residues" evidence="1">
    <location>
        <begin position="127"/>
        <end position="136"/>
    </location>
</feature>
<dbReference type="AlphaFoldDB" id="A0A1A9WDE3"/>
<evidence type="ECO:0000256" key="1">
    <source>
        <dbReference type="SAM" id="MobiDB-lite"/>
    </source>
</evidence>
<name>A0A1A9WDE3_9MUSC</name>
<dbReference type="Proteomes" id="UP000091820">
    <property type="component" value="Unassembled WGS sequence"/>
</dbReference>
<proteinExistence type="predicted"/>
<feature type="compositionally biased region" description="Low complexity" evidence="1">
    <location>
        <begin position="107"/>
        <end position="116"/>
    </location>
</feature>
<dbReference type="GO" id="GO:0005634">
    <property type="term" value="C:nucleus"/>
    <property type="evidence" value="ECO:0007669"/>
    <property type="project" value="TreeGrafter"/>
</dbReference>
<evidence type="ECO:0000259" key="2">
    <source>
        <dbReference type="PROSITE" id="PS51087"/>
    </source>
</evidence>
<dbReference type="EnsemblMetazoa" id="GBRI015568-RA">
    <property type="protein sequence ID" value="GBRI015568-PA"/>
    <property type="gene ID" value="GBRI015568"/>
</dbReference>
<feature type="domain" description="ApaG" evidence="2">
    <location>
        <begin position="344"/>
        <end position="469"/>
    </location>
</feature>
<dbReference type="InterPro" id="IPR036767">
    <property type="entry name" value="ApaG_sf"/>
</dbReference>
<dbReference type="InterPro" id="IPR007474">
    <property type="entry name" value="ApaG_domain"/>
</dbReference>
<protein>
    <recommendedName>
        <fullName evidence="2">ApaG domain-containing protein</fullName>
    </recommendedName>
</protein>
<reference evidence="3" key="2">
    <citation type="submission" date="2020-05" db="UniProtKB">
        <authorList>
            <consortium name="EnsemblMetazoa"/>
        </authorList>
    </citation>
    <scope>IDENTIFICATION</scope>
    <source>
        <strain evidence="3">IAEA</strain>
    </source>
</reference>
<dbReference type="VEuPathDB" id="VectorBase:GBRI015568"/>
<dbReference type="GO" id="GO:0070987">
    <property type="term" value="P:error-free translesion synthesis"/>
    <property type="evidence" value="ECO:0007669"/>
    <property type="project" value="TreeGrafter"/>
</dbReference>
<dbReference type="PANTHER" id="PTHR14289">
    <property type="entry name" value="F-BOX ONLY PROTEIN 3"/>
    <property type="match status" value="1"/>
</dbReference>
<dbReference type="PANTHER" id="PTHR14289:SF16">
    <property type="entry name" value="POLYMERASE DELTA-INTERACTING PROTEIN 2"/>
    <property type="match status" value="1"/>
</dbReference>